<gene>
    <name evidence="1" type="ORF">CEG14_04125</name>
</gene>
<dbReference type="OrthoDB" id="8912836at2"/>
<accession>A0A261SVC2</accession>
<dbReference type="Proteomes" id="UP000217005">
    <property type="component" value="Unassembled WGS sequence"/>
</dbReference>
<evidence type="ECO:0008006" key="3">
    <source>
        <dbReference type="Google" id="ProtNLM"/>
    </source>
</evidence>
<evidence type="ECO:0000313" key="2">
    <source>
        <dbReference type="Proteomes" id="UP000217005"/>
    </source>
</evidence>
<organism evidence="1 2">
    <name type="scientific">Bordetella genomosp. 1</name>
    <dbReference type="NCBI Taxonomy" id="1395607"/>
    <lineage>
        <taxon>Bacteria</taxon>
        <taxon>Pseudomonadati</taxon>
        <taxon>Pseudomonadota</taxon>
        <taxon>Betaproteobacteria</taxon>
        <taxon>Burkholderiales</taxon>
        <taxon>Alcaligenaceae</taxon>
        <taxon>Bordetella</taxon>
    </lineage>
</organism>
<name>A0A261SVC2_9BORD</name>
<dbReference type="InterPro" id="IPR028968">
    <property type="entry name" value="Imm58"/>
</dbReference>
<dbReference type="AlphaFoldDB" id="A0A261SVC2"/>
<comment type="caution">
    <text evidence="1">The sequence shown here is derived from an EMBL/GenBank/DDBJ whole genome shotgun (WGS) entry which is preliminary data.</text>
</comment>
<dbReference type="RefSeq" id="WP_094825055.1">
    <property type="nucleotide sequence ID" value="NZ_NEVL01000001.1"/>
</dbReference>
<sequence>MKTKILAIALALSLCACTLFAYLWIDRSITLTYVSAGTELDASVIRQLNTLLEVAWVGMPESEVFQKLQAASVRLGTEHSFIKKEENVIWFDQVPFKFEDGKLVSVGSG</sequence>
<dbReference type="EMBL" id="NEVL01000001">
    <property type="protein sequence ID" value="OZI40942.1"/>
    <property type="molecule type" value="Genomic_DNA"/>
</dbReference>
<evidence type="ECO:0000313" key="1">
    <source>
        <dbReference type="EMBL" id="OZI40942.1"/>
    </source>
</evidence>
<dbReference type="PROSITE" id="PS51257">
    <property type="entry name" value="PROKAR_LIPOPROTEIN"/>
    <property type="match status" value="1"/>
</dbReference>
<proteinExistence type="predicted"/>
<protein>
    <recommendedName>
        <fullName evidence="3">Lipoprotein</fullName>
    </recommendedName>
</protein>
<dbReference type="Pfam" id="PF15581">
    <property type="entry name" value="Imm58"/>
    <property type="match status" value="1"/>
</dbReference>
<reference evidence="1 2" key="1">
    <citation type="submission" date="2017-05" db="EMBL/GenBank/DDBJ databases">
        <title>Complete and WGS of Bordetella genogroups.</title>
        <authorList>
            <person name="Spilker T."/>
            <person name="LiPuma J."/>
        </authorList>
    </citation>
    <scope>NUCLEOTIDE SEQUENCE [LARGE SCALE GENOMIC DNA]</scope>
    <source>
        <strain evidence="1 2">AU17610</strain>
    </source>
</reference>